<keyword evidence="10" id="KW-1185">Reference proteome</keyword>
<dbReference type="FunFam" id="1.10.510.10:FF:000842">
    <property type="entry name" value="Nuclear receptor-binding protein"/>
    <property type="match status" value="1"/>
</dbReference>
<dbReference type="GO" id="GO:0004672">
    <property type="term" value="F:protein kinase activity"/>
    <property type="evidence" value="ECO:0007669"/>
    <property type="project" value="InterPro"/>
</dbReference>
<evidence type="ECO:0000256" key="1">
    <source>
        <dbReference type="ARBA" id="ARBA00004544"/>
    </source>
</evidence>
<feature type="domain" description="Protein kinase" evidence="8">
    <location>
        <begin position="25"/>
        <end position="302"/>
    </location>
</feature>
<accession>A0AAG5DV79</accession>
<evidence type="ECO:0000256" key="6">
    <source>
        <dbReference type="ARBA" id="ARBA00078305"/>
    </source>
</evidence>
<evidence type="ECO:0000256" key="3">
    <source>
        <dbReference type="ARBA" id="ARBA00022553"/>
    </source>
</evidence>
<dbReference type="InterPro" id="IPR050588">
    <property type="entry name" value="WNK_Ser-Thr_kinase"/>
</dbReference>
<comment type="subcellular location">
    <subcellularLocation>
        <location evidence="1">Cytoplasm</location>
        <location evidence="1">Cell cortex</location>
    </subcellularLocation>
</comment>
<dbReference type="GO" id="GO:0005938">
    <property type="term" value="C:cell cortex"/>
    <property type="evidence" value="ECO:0007669"/>
    <property type="project" value="UniProtKB-SubCell"/>
</dbReference>
<name>A0AAG5DV79_ANOAO</name>
<dbReference type="FunFam" id="3.30.200.20:FF:000098">
    <property type="entry name" value="Nuclear receptor-binding protein 1"/>
    <property type="match status" value="1"/>
</dbReference>
<evidence type="ECO:0000259" key="8">
    <source>
        <dbReference type="PROSITE" id="PS50011"/>
    </source>
</evidence>
<dbReference type="Proteomes" id="UP000075880">
    <property type="component" value="Unassembled WGS sequence"/>
</dbReference>
<protein>
    <recommendedName>
        <fullName evidence="5">Nuclear receptor-binding protein homolog</fullName>
    </recommendedName>
    <alternativeName>
        <fullName evidence="6">MLF1-adaptor molecule</fullName>
    </alternativeName>
</protein>
<dbReference type="AlphaFoldDB" id="A0AAG5DV79"/>
<proteinExistence type="predicted"/>
<feature type="region of interest" description="Disordered" evidence="7">
    <location>
        <begin position="1"/>
        <end position="34"/>
    </location>
</feature>
<evidence type="ECO:0000256" key="4">
    <source>
        <dbReference type="ARBA" id="ARBA00055167"/>
    </source>
</evidence>
<organism evidence="9 10">
    <name type="scientific">Anopheles atroparvus</name>
    <name type="common">European mosquito</name>
    <dbReference type="NCBI Taxonomy" id="41427"/>
    <lineage>
        <taxon>Eukaryota</taxon>
        <taxon>Metazoa</taxon>
        <taxon>Ecdysozoa</taxon>
        <taxon>Arthropoda</taxon>
        <taxon>Hexapoda</taxon>
        <taxon>Insecta</taxon>
        <taxon>Pterygota</taxon>
        <taxon>Neoptera</taxon>
        <taxon>Endopterygota</taxon>
        <taxon>Diptera</taxon>
        <taxon>Nematocera</taxon>
        <taxon>Culicoidea</taxon>
        <taxon>Culicidae</taxon>
        <taxon>Anophelinae</taxon>
        <taxon>Anopheles</taxon>
    </lineage>
</organism>
<comment type="function">
    <text evidence="4">May play a role in subcellular trafficking between the endoplasmic reticulum and Golgi apparatus.</text>
</comment>
<dbReference type="PROSITE" id="PS50011">
    <property type="entry name" value="PROTEIN_KINASE_DOM"/>
    <property type="match status" value="1"/>
</dbReference>
<reference evidence="9" key="1">
    <citation type="submission" date="2024-04" db="UniProtKB">
        <authorList>
            <consortium name="EnsemblMetazoa"/>
        </authorList>
    </citation>
    <scope>IDENTIFICATION</scope>
    <source>
        <strain evidence="9">EBRO</strain>
    </source>
</reference>
<dbReference type="GO" id="GO:0005524">
    <property type="term" value="F:ATP binding"/>
    <property type="evidence" value="ECO:0007669"/>
    <property type="project" value="InterPro"/>
</dbReference>
<dbReference type="InterPro" id="IPR000719">
    <property type="entry name" value="Prot_kinase_dom"/>
</dbReference>
<dbReference type="Gene3D" id="1.10.510.10">
    <property type="entry name" value="Transferase(Phosphotransferase) domain 1"/>
    <property type="match status" value="1"/>
</dbReference>
<dbReference type="InterPro" id="IPR011009">
    <property type="entry name" value="Kinase-like_dom_sf"/>
</dbReference>
<evidence type="ECO:0000256" key="5">
    <source>
        <dbReference type="ARBA" id="ARBA00069870"/>
    </source>
</evidence>
<feature type="region of interest" description="Disordered" evidence="7">
    <location>
        <begin position="619"/>
        <end position="707"/>
    </location>
</feature>
<feature type="compositionally biased region" description="Basic and acidic residues" evidence="7">
    <location>
        <begin position="10"/>
        <end position="21"/>
    </location>
</feature>
<evidence type="ECO:0000256" key="2">
    <source>
        <dbReference type="ARBA" id="ARBA00022490"/>
    </source>
</evidence>
<dbReference type="Gene3D" id="3.30.200.20">
    <property type="entry name" value="Phosphorylase Kinase, domain 1"/>
    <property type="match status" value="1"/>
</dbReference>
<evidence type="ECO:0000313" key="10">
    <source>
        <dbReference type="Proteomes" id="UP000075880"/>
    </source>
</evidence>
<keyword evidence="3" id="KW-0597">Phosphoprotein</keyword>
<feature type="region of interest" description="Disordered" evidence="7">
    <location>
        <begin position="381"/>
        <end position="403"/>
    </location>
</feature>
<dbReference type="Pfam" id="PF00069">
    <property type="entry name" value="Pkinase"/>
    <property type="match status" value="1"/>
</dbReference>
<dbReference type="EnsemblMetazoa" id="ENSAATROPT017059">
    <property type="protein sequence ID" value="ENSAATROPP015041"/>
    <property type="gene ID" value="ENSAATROPG013961"/>
</dbReference>
<evidence type="ECO:0000313" key="9">
    <source>
        <dbReference type="EnsemblMetazoa" id="ENSAATROPP015041"/>
    </source>
</evidence>
<keyword evidence="2" id="KW-0963">Cytoplasm</keyword>
<evidence type="ECO:0000256" key="7">
    <source>
        <dbReference type="SAM" id="MobiDB-lite"/>
    </source>
</evidence>
<feature type="compositionally biased region" description="Acidic residues" evidence="7">
    <location>
        <begin position="22"/>
        <end position="32"/>
    </location>
</feature>
<sequence length="707" mass="78513">MPGSRSSNNDTEHNRSPRESGEDSEDESEILEESPCGRWLKRKEEVEQRDVPGIDCAHLAMDTEEGVEVVWNEVQFSERKNFKSQEEKIQLVFENLTQLEHPNIVKFHRYWTDTHNDKPRVIFITEYMSSGSLKQFLKRTKKNVKKLPLQAWKRWCTQILSALSYLHSCSPPVIHGNLTCDTIFIQHNGLVKIGSVAPDAIHHHVKTCRDNMKNMHFIAPEYGSAASTTAIDVYSFGICALEMAALEIQGNGDSGTLVTDEHIKRTVESLEDAQQKDFINKCLSHDPAKRPSARELLFHPLLFEVHALKLLAAHCLVNTSSNYDEMLQKLYKPDVVYAEVRHANDVIKYHLGDAIATEKLEKFVEDVKYGIYPLTAFSAQKPPASRPRAISPETAESVKSATPEPLDIETRRVVNMICSVKPREENCELFMTILLRMDDKMNRQLTCPISPDDSAVTLSHELVHLGFIHEIDRERIATMIEETLRNHQQKLNSASTKVQSTTALTSSGSVTGDIGVAIGSMSNPLAAAASGSTASLSGKSNHLHHHVPVHSASFERGWKVADMESLPASMPVIMETSGISVNSIDVGLFAGHLDDAEEARENDEELEALEQMVALRRRMSNNKSDSPAYSAASVYGRDEEGVESIGEDGSPSLHTSSYHPQQHPIDGISIQADDESDPSNAASVDGPDEADPPQSSETIESYEATDE</sequence>
<dbReference type="SUPFAM" id="SSF56112">
    <property type="entry name" value="Protein kinase-like (PK-like)"/>
    <property type="match status" value="1"/>
</dbReference>
<dbReference type="PANTHER" id="PTHR13902">
    <property type="entry name" value="SERINE/THREONINE-PROTEIN KINASE WNK WITH NO LYSINE -RELATED"/>
    <property type="match status" value="1"/>
</dbReference>